<organism evidence="1">
    <name type="scientific">Brassica oleracea</name>
    <name type="common">Wild cabbage</name>
    <dbReference type="NCBI Taxonomy" id="3712"/>
    <lineage>
        <taxon>Eukaryota</taxon>
        <taxon>Viridiplantae</taxon>
        <taxon>Streptophyta</taxon>
        <taxon>Embryophyta</taxon>
        <taxon>Tracheophyta</taxon>
        <taxon>Spermatophyta</taxon>
        <taxon>Magnoliopsida</taxon>
        <taxon>eudicotyledons</taxon>
        <taxon>Gunneridae</taxon>
        <taxon>Pentapetalae</taxon>
        <taxon>rosids</taxon>
        <taxon>malvids</taxon>
        <taxon>Brassicales</taxon>
        <taxon>Brassicaceae</taxon>
        <taxon>Brassiceae</taxon>
        <taxon>Brassica</taxon>
    </lineage>
</organism>
<dbReference type="AlphaFoldDB" id="A0A3P6FX44"/>
<reference evidence="1" key="1">
    <citation type="submission" date="2018-11" db="EMBL/GenBank/DDBJ databases">
        <authorList>
            <consortium name="Genoscope - CEA"/>
            <person name="William W."/>
        </authorList>
    </citation>
    <scope>NUCLEOTIDE SEQUENCE</scope>
</reference>
<evidence type="ECO:0000313" key="1">
    <source>
        <dbReference type="EMBL" id="VDD57080.1"/>
    </source>
</evidence>
<gene>
    <name evidence="1" type="ORF">BOLC8T50309H</name>
</gene>
<sequence length="55" mass="6433">MEDIGGYQRSRGREMNLITSSAPELKEWKRHMVQSRLDAPHDLHLPLLPLQRVII</sequence>
<proteinExistence type="predicted"/>
<name>A0A3P6FX44_BRAOL</name>
<accession>A0A3P6FX44</accession>
<dbReference type="EMBL" id="LR031879">
    <property type="protein sequence ID" value="VDD57080.1"/>
    <property type="molecule type" value="Genomic_DNA"/>
</dbReference>
<protein>
    <submittedName>
        <fullName evidence="1">Uncharacterized protein</fullName>
    </submittedName>
</protein>